<accession>A0A8H7YBV8</accession>
<sequence length="340" mass="37795">MSSTNATVPQPNFAQIPLPPGFTLEQFQALQGTIVNVAIAMAVAVAIVVWDFLSMIPTERELFREKDSKLWRAPPTWAFMVLRYSGVFALVPGLFFTSLQNQHCQVAASLGEVGVVLVTGSAGLIFAYRVFAIWRYNKTVMVLVSVLYVFNVACWIAVGSQLRASQGPPTPFGSNCKLHPVPDWDPLPFASSVLFDTTVLLLTIIKTREDKIKSSAIGNQILRDNIIYFVILSVTNIVVLVINCLGPKFDNIKPVTLPYPTLMTTAMGTRVYLNLRLYNKRRHETSTLPQVTSGDTMRFKTNDVPIPLNSMRSATMVVQSTHVQKDWDDTKLHTVTTESL</sequence>
<keyword evidence="1" id="KW-0812">Transmembrane</keyword>
<dbReference type="AlphaFoldDB" id="A0A8H7YBV8"/>
<keyword evidence="1" id="KW-1133">Transmembrane helix</keyword>
<feature type="transmembrane region" description="Helical" evidence="1">
    <location>
        <begin position="140"/>
        <end position="158"/>
    </location>
</feature>
<name>A0A8H7YBV8_PSICU</name>
<feature type="transmembrane region" description="Helical" evidence="1">
    <location>
        <begin position="77"/>
        <end position="96"/>
    </location>
</feature>
<proteinExistence type="predicted"/>
<evidence type="ECO:0000256" key="1">
    <source>
        <dbReference type="SAM" id="Phobius"/>
    </source>
</evidence>
<protein>
    <submittedName>
        <fullName evidence="2">Uncharacterized protein</fullName>
    </submittedName>
</protein>
<keyword evidence="1" id="KW-0472">Membrane</keyword>
<feature type="transmembrane region" description="Helical" evidence="1">
    <location>
        <begin position="257"/>
        <end position="273"/>
    </location>
</feature>
<feature type="transmembrane region" description="Helical" evidence="1">
    <location>
        <begin position="34"/>
        <end position="56"/>
    </location>
</feature>
<feature type="transmembrane region" description="Helical" evidence="1">
    <location>
        <begin position="226"/>
        <end position="245"/>
    </location>
</feature>
<evidence type="ECO:0000313" key="2">
    <source>
        <dbReference type="EMBL" id="KAG5174795.1"/>
    </source>
</evidence>
<organism evidence="2">
    <name type="scientific">Psilocybe cubensis</name>
    <name type="common">Psychedelic mushroom</name>
    <name type="synonym">Stropharia cubensis</name>
    <dbReference type="NCBI Taxonomy" id="181762"/>
    <lineage>
        <taxon>Eukaryota</taxon>
        <taxon>Fungi</taxon>
        <taxon>Dikarya</taxon>
        <taxon>Basidiomycota</taxon>
        <taxon>Agaricomycotina</taxon>
        <taxon>Agaricomycetes</taxon>
        <taxon>Agaricomycetidae</taxon>
        <taxon>Agaricales</taxon>
        <taxon>Agaricineae</taxon>
        <taxon>Strophariaceae</taxon>
        <taxon>Psilocybe</taxon>
    </lineage>
</organism>
<reference evidence="2" key="1">
    <citation type="submission" date="2021-02" db="EMBL/GenBank/DDBJ databases">
        <title>Psilocybe cubensis genome.</title>
        <authorList>
            <person name="Mckernan K.J."/>
            <person name="Crawford S."/>
            <person name="Trippe A."/>
            <person name="Kane L.T."/>
            <person name="Mclaughlin S."/>
        </authorList>
    </citation>
    <scope>NUCLEOTIDE SEQUENCE [LARGE SCALE GENOMIC DNA]</scope>
    <source>
        <strain evidence="2">MGC-MH-2018</strain>
    </source>
</reference>
<gene>
    <name evidence="2" type="ORF">JR316_001463</name>
</gene>
<dbReference type="EMBL" id="JAFIQS010000001">
    <property type="protein sequence ID" value="KAG5174795.1"/>
    <property type="molecule type" value="Genomic_DNA"/>
</dbReference>
<feature type="transmembrane region" description="Helical" evidence="1">
    <location>
        <begin position="108"/>
        <end position="128"/>
    </location>
</feature>
<comment type="caution">
    <text evidence="2">The sequence shown here is derived from an EMBL/GenBank/DDBJ whole genome shotgun (WGS) entry which is preliminary data.</text>
</comment>
<feature type="transmembrane region" description="Helical" evidence="1">
    <location>
        <begin position="187"/>
        <end position="205"/>
    </location>
</feature>